<keyword evidence="13" id="KW-1185">Reference proteome</keyword>
<evidence type="ECO:0000256" key="7">
    <source>
        <dbReference type="ARBA" id="ARBA00022989"/>
    </source>
</evidence>
<sequence length="469" mass="51756">MNKLPAPIDRPLRKTPLPRYRERELVELVSAFESESMDLIARSTPRAQRPVLYIVMTMLVLAVVLCAFVKLDRVVVGRGTVQPVDGQIYVSPLNAGVVRSVLVKVGDRVFKGQPLAELDPTLTRADVAQLQQRLDSDAAQVERLDAEHSDRPYEPASPNPFAAVQREIWLQRQSELRSSLANFDAQIASAVALLTQHRRDAEQYKKRLDLAADVLHMYEPLVKRGYVSRQQYLGARDSHEEMSRLYSEAQNQITAQAEIVESVRAQKAGFVQKWRSDAGAQLVTTRDDYNATRENLQKAQKLLDMSVLTSPAEAIVVKVGKISTGSVAQTTNFSDPSSAGALFTLAPVDAALEAQVRVPAQDVGFIRVGDRVNLKVDAYSFVRHGLAHGTVKSISEASFTTDENNQPVPTYFKVVVAITEVKLRGVPDDFRLIPGMTVSGDVLVGSRTILSYLTEGAMRTGSEAMREAE</sequence>
<dbReference type="Pfam" id="PF26002">
    <property type="entry name" value="Beta-barrel_AprE"/>
    <property type="match status" value="1"/>
</dbReference>
<evidence type="ECO:0000259" key="11">
    <source>
        <dbReference type="Pfam" id="PF26002"/>
    </source>
</evidence>
<comment type="subcellular location">
    <subcellularLocation>
        <location evidence="1 9">Cell inner membrane</location>
        <topology evidence="1 9">Single-pass membrane protein</topology>
    </subcellularLocation>
</comment>
<dbReference type="PANTHER" id="PTHR30386">
    <property type="entry name" value="MEMBRANE FUSION SUBUNIT OF EMRAB-TOLC MULTIDRUG EFFLUX PUMP"/>
    <property type="match status" value="1"/>
</dbReference>
<dbReference type="Proteomes" id="UP000199758">
    <property type="component" value="Unassembled WGS sequence"/>
</dbReference>
<dbReference type="PRINTS" id="PR01490">
    <property type="entry name" value="RTXTOXIND"/>
</dbReference>
<gene>
    <name evidence="12" type="ORF">SAMN04488068_1867</name>
</gene>
<dbReference type="PANTHER" id="PTHR30386:SF28">
    <property type="entry name" value="EXPORTED PROTEIN"/>
    <property type="match status" value="1"/>
</dbReference>
<evidence type="ECO:0000313" key="12">
    <source>
        <dbReference type="EMBL" id="SHG93118.1"/>
    </source>
</evidence>
<dbReference type="EMBL" id="FQWZ01000004">
    <property type="protein sequence ID" value="SHG93118.1"/>
    <property type="molecule type" value="Genomic_DNA"/>
</dbReference>
<accession>A0A1M5NUH3</accession>
<dbReference type="RefSeq" id="WP_072896835.1">
    <property type="nucleotide sequence ID" value="NZ_FQWZ01000004.1"/>
</dbReference>
<keyword evidence="7 9" id="KW-1133">Transmembrane helix</keyword>
<feature type="domain" description="AprE-like beta-barrel" evidence="11">
    <location>
        <begin position="353"/>
        <end position="442"/>
    </location>
</feature>
<evidence type="ECO:0000256" key="5">
    <source>
        <dbReference type="ARBA" id="ARBA00022519"/>
    </source>
</evidence>
<evidence type="ECO:0000256" key="8">
    <source>
        <dbReference type="ARBA" id="ARBA00023136"/>
    </source>
</evidence>
<dbReference type="NCBIfam" id="TIGR01843">
    <property type="entry name" value="type_I_hlyD"/>
    <property type="match status" value="1"/>
</dbReference>
<evidence type="ECO:0000256" key="4">
    <source>
        <dbReference type="ARBA" id="ARBA00022475"/>
    </source>
</evidence>
<organism evidence="12 13">
    <name type="scientific">Hydrocarboniphaga daqingensis</name>
    <dbReference type="NCBI Taxonomy" id="490188"/>
    <lineage>
        <taxon>Bacteria</taxon>
        <taxon>Pseudomonadati</taxon>
        <taxon>Pseudomonadota</taxon>
        <taxon>Gammaproteobacteria</taxon>
        <taxon>Nevskiales</taxon>
        <taxon>Nevskiaceae</taxon>
        <taxon>Hydrocarboniphaga</taxon>
    </lineage>
</organism>
<dbReference type="InterPro" id="IPR050739">
    <property type="entry name" value="MFP"/>
</dbReference>
<keyword evidence="8 9" id="KW-0472">Membrane</keyword>
<dbReference type="Gene3D" id="2.40.30.170">
    <property type="match status" value="1"/>
</dbReference>
<keyword evidence="3 9" id="KW-0813">Transport</keyword>
<feature type="transmembrane region" description="Helical" evidence="9">
    <location>
        <begin position="51"/>
        <end position="71"/>
    </location>
</feature>
<dbReference type="InterPro" id="IPR058781">
    <property type="entry name" value="HH_AprE-like"/>
</dbReference>
<keyword evidence="6 9" id="KW-0812">Transmembrane</keyword>
<dbReference type="STRING" id="490188.SAMN04488068_1867"/>
<dbReference type="Gene3D" id="2.40.50.100">
    <property type="match status" value="1"/>
</dbReference>
<dbReference type="Pfam" id="PF25994">
    <property type="entry name" value="HH_AprE"/>
    <property type="match status" value="1"/>
</dbReference>
<dbReference type="InterPro" id="IPR058982">
    <property type="entry name" value="Beta-barrel_AprE"/>
</dbReference>
<evidence type="ECO:0000313" key="13">
    <source>
        <dbReference type="Proteomes" id="UP000199758"/>
    </source>
</evidence>
<dbReference type="GO" id="GO:0015031">
    <property type="term" value="P:protein transport"/>
    <property type="evidence" value="ECO:0007669"/>
    <property type="project" value="InterPro"/>
</dbReference>
<evidence type="ECO:0000256" key="3">
    <source>
        <dbReference type="ARBA" id="ARBA00022448"/>
    </source>
</evidence>
<dbReference type="InterPro" id="IPR010129">
    <property type="entry name" value="T1SS_HlyD"/>
</dbReference>
<evidence type="ECO:0000256" key="9">
    <source>
        <dbReference type="RuleBase" id="RU365093"/>
    </source>
</evidence>
<evidence type="ECO:0000256" key="1">
    <source>
        <dbReference type="ARBA" id="ARBA00004377"/>
    </source>
</evidence>
<evidence type="ECO:0000256" key="6">
    <source>
        <dbReference type="ARBA" id="ARBA00022692"/>
    </source>
</evidence>
<dbReference type="OrthoDB" id="9775513at2"/>
<dbReference type="SUPFAM" id="SSF111369">
    <property type="entry name" value="HlyD-like secretion proteins"/>
    <property type="match status" value="1"/>
</dbReference>
<feature type="domain" description="AprE-like long alpha-helical hairpin" evidence="10">
    <location>
        <begin position="124"/>
        <end position="300"/>
    </location>
</feature>
<evidence type="ECO:0000256" key="2">
    <source>
        <dbReference type="ARBA" id="ARBA00009477"/>
    </source>
</evidence>
<keyword evidence="5 9" id="KW-0997">Cell inner membrane</keyword>
<evidence type="ECO:0000259" key="10">
    <source>
        <dbReference type="Pfam" id="PF25994"/>
    </source>
</evidence>
<keyword evidence="4 9" id="KW-1003">Cell membrane</keyword>
<dbReference type="AlphaFoldDB" id="A0A1M5NUH3"/>
<reference evidence="12 13" key="1">
    <citation type="submission" date="2016-11" db="EMBL/GenBank/DDBJ databases">
        <authorList>
            <person name="Jaros S."/>
            <person name="Januszkiewicz K."/>
            <person name="Wedrychowicz H."/>
        </authorList>
    </citation>
    <scope>NUCLEOTIDE SEQUENCE [LARGE SCALE GENOMIC DNA]</scope>
    <source>
        <strain evidence="12 13">CGMCC 1.7049</strain>
    </source>
</reference>
<proteinExistence type="inferred from homology"/>
<comment type="similarity">
    <text evidence="2 9">Belongs to the membrane fusion protein (MFP) (TC 8.A.1) family.</text>
</comment>
<name>A0A1M5NUH3_9GAMM</name>
<dbReference type="GO" id="GO:0005886">
    <property type="term" value="C:plasma membrane"/>
    <property type="evidence" value="ECO:0007669"/>
    <property type="project" value="UniProtKB-SubCell"/>
</dbReference>
<protein>
    <recommendedName>
        <fullName evidence="9">Membrane fusion protein (MFP) family protein</fullName>
    </recommendedName>
</protein>